<gene>
    <name evidence="9" type="ORF">BSFP_043850</name>
</gene>
<feature type="transmembrane region" description="Helical" evidence="7">
    <location>
        <begin position="245"/>
        <end position="262"/>
    </location>
</feature>
<feature type="transmembrane region" description="Helical" evidence="7">
    <location>
        <begin position="348"/>
        <end position="369"/>
    </location>
</feature>
<evidence type="ECO:0000256" key="4">
    <source>
        <dbReference type="ARBA" id="ARBA00022692"/>
    </source>
</evidence>
<proteinExistence type="predicted"/>
<dbReference type="EMBL" id="AP018112">
    <property type="protein sequence ID" value="BAX61518.1"/>
    <property type="molecule type" value="Genomic_DNA"/>
</dbReference>
<organism evidence="9 10">
    <name type="scientific">Burkholderia stabilis</name>
    <dbReference type="NCBI Taxonomy" id="95485"/>
    <lineage>
        <taxon>Bacteria</taxon>
        <taxon>Pseudomonadati</taxon>
        <taxon>Pseudomonadota</taxon>
        <taxon>Betaproteobacteria</taxon>
        <taxon>Burkholderiales</taxon>
        <taxon>Burkholderiaceae</taxon>
        <taxon>Burkholderia</taxon>
        <taxon>Burkholderia cepacia complex</taxon>
    </lineage>
</organism>
<dbReference type="Pfam" id="PF07690">
    <property type="entry name" value="MFS_1"/>
    <property type="match status" value="1"/>
</dbReference>
<keyword evidence="6 7" id="KW-0472">Membrane</keyword>
<evidence type="ECO:0000256" key="7">
    <source>
        <dbReference type="SAM" id="Phobius"/>
    </source>
</evidence>
<evidence type="ECO:0000259" key="8">
    <source>
        <dbReference type="PROSITE" id="PS50850"/>
    </source>
</evidence>
<keyword evidence="3" id="KW-1003">Cell membrane</keyword>
<feature type="transmembrane region" description="Helical" evidence="7">
    <location>
        <begin position="318"/>
        <end position="336"/>
    </location>
</feature>
<dbReference type="PRINTS" id="PR01036">
    <property type="entry name" value="TCRTETB"/>
</dbReference>
<feature type="domain" description="Major facilitator superfamily (MFS) profile" evidence="8">
    <location>
        <begin position="29"/>
        <end position="505"/>
    </location>
</feature>
<evidence type="ECO:0000256" key="2">
    <source>
        <dbReference type="ARBA" id="ARBA00022448"/>
    </source>
</evidence>
<accession>A0A1Y1BT91</accession>
<dbReference type="GO" id="GO:0022857">
    <property type="term" value="F:transmembrane transporter activity"/>
    <property type="evidence" value="ECO:0007669"/>
    <property type="project" value="InterPro"/>
</dbReference>
<dbReference type="InterPro" id="IPR004638">
    <property type="entry name" value="EmrB-like"/>
</dbReference>
<feature type="transmembrane region" description="Helical" evidence="7">
    <location>
        <begin position="213"/>
        <end position="233"/>
    </location>
</feature>
<keyword evidence="2" id="KW-0813">Transport</keyword>
<dbReference type="PROSITE" id="PS50850">
    <property type="entry name" value="MFS"/>
    <property type="match status" value="1"/>
</dbReference>
<dbReference type="Proteomes" id="UP000218432">
    <property type="component" value="Chromosome 2"/>
</dbReference>
<evidence type="ECO:0000256" key="1">
    <source>
        <dbReference type="ARBA" id="ARBA00004651"/>
    </source>
</evidence>
<dbReference type="FunFam" id="1.20.1720.10:FF:000004">
    <property type="entry name" value="EmrB/QacA family drug resistance transporter"/>
    <property type="match status" value="1"/>
</dbReference>
<dbReference type="InterPro" id="IPR011701">
    <property type="entry name" value="MFS"/>
</dbReference>
<name>A0A1Y1BT91_9BURK</name>
<dbReference type="GO" id="GO:0005886">
    <property type="term" value="C:plasma membrane"/>
    <property type="evidence" value="ECO:0007669"/>
    <property type="project" value="UniProtKB-SubCell"/>
</dbReference>
<dbReference type="InterPro" id="IPR020846">
    <property type="entry name" value="MFS_dom"/>
</dbReference>
<feature type="transmembrane region" description="Helical" evidence="7">
    <location>
        <begin position="180"/>
        <end position="201"/>
    </location>
</feature>
<feature type="transmembrane region" description="Helical" evidence="7">
    <location>
        <begin position="63"/>
        <end position="82"/>
    </location>
</feature>
<keyword evidence="4 7" id="KW-0812">Transmembrane</keyword>
<evidence type="ECO:0000256" key="3">
    <source>
        <dbReference type="ARBA" id="ARBA00022475"/>
    </source>
</evidence>
<dbReference type="SUPFAM" id="SSF103473">
    <property type="entry name" value="MFS general substrate transporter"/>
    <property type="match status" value="1"/>
</dbReference>
<feature type="transmembrane region" description="Helical" evidence="7">
    <location>
        <begin position="28"/>
        <end position="51"/>
    </location>
</feature>
<dbReference type="AlphaFoldDB" id="A0A1Y1BT91"/>
<feature type="transmembrane region" description="Helical" evidence="7">
    <location>
        <begin position="375"/>
        <end position="397"/>
    </location>
</feature>
<dbReference type="PANTHER" id="PTHR23501">
    <property type="entry name" value="MAJOR FACILITATOR SUPERFAMILY"/>
    <property type="match status" value="1"/>
</dbReference>
<evidence type="ECO:0000256" key="6">
    <source>
        <dbReference type="ARBA" id="ARBA00023136"/>
    </source>
</evidence>
<feature type="transmembrane region" description="Helical" evidence="7">
    <location>
        <begin position="481"/>
        <end position="500"/>
    </location>
</feature>
<reference evidence="9 10" key="1">
    <citation type="journal article" date="2017" name="Genome Announc.">
        <title>Complete Genome Sequence of Burkholderia stabilis FERMP-21014.</title>
        <authorList>
            <person name="Konishi K."/>
            <person name="Kumagai T."/>
            <person name="Sakasegawa S."/>
            <person name="Tamura T."/>
        </authorList>
    </citation>
    <scope>NUCLEOTIDE SEQUENCE [LARGE SCALE GENOMIC DNA]</scope>
    <source>
        <strain evidence="9 10">FERMP-21014</strain>
    </source>
</reference>
<evidence type="ECO:0000313" key="10">
    <source>
        <dbReference type="Proteomes" id="UP000218432"/>
    </source>
</evidence>
<feature type="transmembrane region" description="Helical" evidence="7">
    <location>
        <begin position="282"/>
        <end position="306"/>
    </location>
</feature>
<sequence length="509" mass="53671">MADISMTTDTLLTPSAAEMARRDAPTGLIVAALLLVMLLSALDQTIVSTALPTIVGELGGLDQLSWVVTAYLLSSTVVLPLYGKLGDLYGRKIVLQAAIVLFLAGSALCGVAQDMTQLIVLRALQGLGGGGLMVVTMAAIGDLVPPDRRARYQGMFGGVYGLATIVGPLLGGFLVEHLSWRWIFTINLPLGFLALAVIGIAFRPHTAHVKHRIDYMGAAFLATALTCVILFTSEGGSLLPWTSPQLWMTLVLGLVAIGGFIYEERLAAEPIIPLELFRHRTFVLVSLIGFVVGTALFGSVTFIPLYLQVVKGSTPSQAGMQLLPMMGGMLAMSVISGRLISRLGSYRIFPIAGTLIGGIALALLSTLSLDTPLHTMYAYMALLGIGLGMVMPVLTLAVQNTVEFRHMGVATSGATLFRSIGSSIGVAAFGALFSHGLQARMQQALPAGTELPPALGPGAVHQLPDAVRDAYLHAFAGSLHVVYLAAATVVAIAFVLAWFVEDAPLRTHN</sequence>
<dbReference type="Gene3D" id="1.20.1720.10">
    <property type="entry name" value="Multidrug resistance protein D"/>
    <property type="match status" value="1"/>
</dbReference>
<feature type="transmembrane region" description="Helical" evidence="7">
    <location>
        <begin position="119"/>
        <end position="140"/>
    </location>
</feature>
<keyword evidence="5 7" id="KW-1133">Transmembrane helix</keyword>
<dbReference type="InterPro" id="IPR036259">
    <property type="entry name" value="MFS_trans_sf"/>
</dbReference>
<comment type="subcellular location">
    <subcellularLocation>
        <location evidence="1">Cell membrane</location>
        <topology evidence="1">Multi-pass membrane protein</topology>
    </subcellularLocation>
</comment>
<dbReference type="PANTHER" id="PTHR23501:SF197">
    <property type="entry name" value="COMD"/>
    <property type="match status" value="1"/>
</dbReference>
<dbReference type="NCBIfam" id="TIGR00711">
    <property type="entry name" value="efflux_EmrB"/>
    <property type="match status" value="1"/>
</dbReference>
<protein>
    <submittedName>
        <fullName evidence="9">DSBA oxidoreductase</fullName>
    </submittedName>
</protein>
<dbReference type="Gene3D" id="1.20.1250.20">
    <property type="entry name" value="MFS general substrate transporter like domains"/>
    <property type="match status" value="1"/>
</dbReference>
<feature type="transmembrane region" description="Helical" evidence="7">
    <location>
        <begin position="94"/>
        <end position="113"/>
    </location>
</feature>
<feature type="transmembrane region" description="Helical" evidence="7">
    <location>
        <begin position="152"/>
        <end position="174"/>
    </location>
</feature>
<dbReference type="CDD" id="cd17502">
    <property type="entry name" value="MFS_Azr1_MDR_like"/>
    <property type="match status" value="1"/>
</dbReference>
<evidence type="ECO:0000313" key="9">
    <source>
        <dbReference type="EMBL" id="BAX61518.1"/>
    </source>
</evidence>
<evidence type="ECO:0000256" key="5">
    <source>
        <dbReference type="ARBA" id="ARBA00022989"/>
    </source>
</evidence>